<dbReference type="PROSITE" id="PS50931">
    <property type="entry name" value="HTH_LYSR"/>
    <property type="match status" value="1"/>
</dbReference>
<dbReference type="InterPro" id="IPR036390">
    <property type="entry name" value="WH_DNA-bd_sf"/>
</dbReference>
<dbReference type="Gene3D" id="1.10.10.10">
    <property type="entry name" value="Winged helix-like DNA-binding domain superfamily/Winged helix DNA-binding domain"/>
    <property type="match status" value="1"/>
</dbReference>
<reference evidence="6" key="2">
    <citation type="submission" date="2023-01" db="EMBL/GenBank/DDBJ databases">
        <authorList>
            <person name="Sun Q."/>
            <person name="Evtushenko L."/>
        </authorList>
    </citation>
    <scope>NUCLEOTIDE SEQUENCE</scope>
    <source>
        <strain evidence="6">VKM B-1499</strain>
    </source>
</reference>
<evidence type="ECO:0000313" key="7">
    <source>
        <dbReference type="Proteomes" id="UP001143509"/>
    </source>
</evidence>
<keyword evidence="7" id="KW-1185">Reference proteome</keyword>
<dbReference type="CDD" id="cd08432">
    <property type="entry name" value="PBP2_GcdR_TrpI_HvrB_AmpR_like"/>
    <property type="match status" value="1"/>
</dbReference>
<name>A0ABQ5T8J7_9CAUL</name>
<evidence type="ECO:0000256" key="4">
    <source>
        <dbReference type="ARBA" id="ARBA00023163"/>
    </source>
</evidence>
<dbReference type="NCBIfam" id="NF008352">
    <property type="entry name" value="PRK11139.1"/>
    <property type="match status" value="1"/>
</dbReference>
<sequence length="313" mass="34013">MNEDAQPRKLPPLNALKAFEAVARLTSISLAAKELSVTPGAVSQQVRLLEDHAGAPLLRREASGLVLTDLGLRLQAALREAFEHLKQAADVIYGPASRQSLAVSVPPSFAVRWLVPRMSRFYAAHPEIEIWISADMKLADVAGGRADVAVRYGQGDYPGVRSEILIEGGVIPICSPRLMDGDRPLRTPADLAGHTLIHVTPGMMEEPRPDWAAWFASRKLEGFDVRQGPRFDQTAFAIEDALHGRGVALAPRAFVANDLASGRLAAPFADGYLASDLAYRLVTRRGSLRPEAQAFVAWLRQEASADAVVRDEL</sequence>
<protein>
    <submittedName>
        <fullName evidence="6">LysR family transcriptional regulator</fullName>
    </submittedName>
</protein>
<organism evidence="6 7">
    <name type="scientific">Brevundimonas intermedia</name>
    <dbReference type="NCBI Taxonomy" id="74315"/>
    <lineage>
        <taxon>Bacteria</taxon>
        <taxon>Pseudomonadati</taxon>
        <taxon>Pseudomonadota</taxon>
        <taxon>Alphaproteobacteria</taxon>
        <taxon>Caulobacterales</taxon>
        <taxon>Caulobacteraceae</taxon>
        <taxon>Brevundimonas</taxon>
    </lineage>
</organism>
<dbReference type="InterPro" id="IPR058163">
    <property type="entry name" value="LysR-type_TF_proteobact-type"/>
</dbReference>
<reference evidence="6" key="1">
    <citation type="journal article" date="2014" name="Int. J. Syst. Evol. Microbiol.">
        <title>Complete genome of a new Firmicutes species belonging to the dominant human colonic microbiota ('Ruminococcus bicirculans') reveals two chromosomes and a selective capacity to utilize plant glucans.</title>
        <authorList>
            <consortium name="NISC Comparative Sequencing Program"/>
            <person name="Wegmann U."/>
            <person name="Louis P."/>
            <person name="Goesmann A."/>
            <person name="Henrissat B."/>
            <person name="Duncan S.H."/>
            <person name="Flint H.J."/>
        </authorList>
    </citation>
    <scope>NUCLEOTIDE SEQUENCE</scope>
    <source>
        <strain evidence="6">VKM B-1499</strain>
    </source>
</reference>
<dbReference type="Gene3D" id="3.40.190.10">
    <property type="entry name" value="Periplasmic binding protein-like II"/>
    <property type="match status" value="2"/>
</dbReference>
<dbReference type="InterPro" id="IPR005119">
    <property type="entry name" value="LysR_subst-bd"/>
</dbReference>
<gene>
    <name evidence="6" type="ORF">GCM10017620_06560</name>
</gene>
<evidence type="ECO:0000313" key="6">
    <source>
        <dbReference type="EMBL" id="GLK47683.1"/>
    </source>
</evidence>
<dbReference type="SUPFAM" id="SSF53850">
    <property type="entry name" value="Periplasmic binding protein-like II"/>
    <property type="match status" value="1"/>
</dbReference>
<dbReference type="Pfam" id="PF00126">
    <property type="entry name" value="HTH_1"/>
    <property type="match status" value="1"/>
</dbReference>
<evidence type="ECO:0000256" key="1">
    <source>
        <dbReference type="ARBA" id="ARBA00009437"/>
    </source>
</evidence>
<accession>A0ABQ5T8J7</accession>
<evidence type="ECO:0000256" key="3">
    <source>
        <dbReference type="ARBA" id="ARBA00023125"/>
    </source>
</evidence>
<dbReference type="PANTHER" id="PTHR30537">
    <property type="entry name" value="HTH-TYPE TRANSCRIPTIONAL REGULATOR"/>
    <property type="match status" value="1"/>
</dbReference>
<dbReference type="InterPro" id="IPR000847">
    <property type="entry name" value="LysR_HTH_N"/>
</dbReference>
<dbReference type="Proteomes" id="UP001143509">
    <property type="component" value="Unassembled WGS sequence"/>
</dbReference>
<evidence type="ECO:0000259" key="5">
    <source>
        <dbReference type="PROSITE" id="PS50931"/>
    </source>
</evidence>
<comment type="similarity">
    <text evidence="1">Belongs to the LysR transcriptional regulatory family.</text>
</comment>
<dbReference type="InterPro" id="IPR036388">
    <property type="entry name" value="WH-like_DNA-bd_sf"/>
</dbReference>
<comment type="caution">
    <text evidence="6">The sequence shown here is derived from an EMBL/GenBank/DDBJ whole genome shotgun (WGS) entry which is preliminary data.</text>
</comment>
<dbReference type="SUPFAM" id="SSF46785">
    <property type="entry name" value="Winged helix' DNA-binding domain"/>
    <property type="match status" value="1"/>
</dbReference>
<keyword evidence="2" id="KW-0805">Transcription regulation</keyword>
<keyword evidence="4" id="KW-0804">Transcription</keyword>
<evidence type="ECO:0000256" key="2">
    <source>
        <dbReference type="ARBA" id="ARBA00023015"/>
    </source>
</evidence>
<feature type="domain" description="HTH lysR-type" evidence="5">
    <location>
        <begin position="11"/>
        <end position="68"/>
    </location>
</feature>
<dbReference type="RefSeq" id="WP_373997365.1">
    <property type="nucleotide sequence ID" value="NZ_CP169067.1"/>
</dbReference>
<keyword evidence="3" id="KW-0238">DNA-binding</keyword>
<dbReference type="PANTHER" id="PTHR30537:SF26">
    <property type="entry name" value="GLYCINE CLEAVAGE SYSTEM TRANSCRIPTIONAL ACTIVATOR"/>
    <property type="match status" value="1"/>
</dbReference>
<dbReference type="Pfam" id="PF03466">
    <property type="entry name" value="LysR_substrate"/>
    <property type="match status" value="1"/>
</dbReference>
<dbReference type="EMBL" id="BSFD01000002">
    <property type="protein sequence ID" value="GLK47683.1"/>
    <property type="molecule type" value="Genomic_DNA"/>
</dbReference>
<proteinExistence type="inferred from homology"/>